<evidence type="ECO:0000313" key="1">
    <source>
        <dbReference type="EMBL" id="MFC7136601.1"/>
    </source>
</evidence>
<name>A0ABD5XSV4_9EURY</name>
<dbReference type="AlphaFoldDB" id="A0ABD5XSV4"/>
<dbReference type="Proteomes" id="UP001596368">
    <property type="component" value="Unassembled WGS sequence"/>
</dbReference>
<reference evidence="1 2" key="1">
    <citation type="journal article" date="2019" name="Int. J. Syst. Evol. Microbiol.">
        <title>The Global Catalogue of Microorganisms (GCM) 10K type strain sequencing project: providing services to taxonomists for standard genome sequencing and annotation.</title>
        <authorList>
            <consortium name="The Broad Institute Genomics Platform"/>
            <consortium name="The Broad Institute Genome Sequencing Center for Infectious Disease"/>
            <person name="Wu L."/>
            <person name="Ma J."/>
        </authorList>
    </citation>
    <scope>NUCLEOTIDE SEQUENCE [LARGE SCALE GENOMIC DNA]</scope>
    <source>
        <strain evidence="1 2">DT92</strain>
    </source>
</reference>
<keyword evidence="2" id="KW-1185">Reference proteome</keyword>
<accession>A0ABD5XSV4</accession>
<gene>
    <name evidence="1" type="ORF">ACFQRB_08990</name>
</gene>
<organism evidence="1 2">
    <name type="scientific">Halobaculum litoreum</name>
    <dbReference type="NCBI Taxonomy" id="3031998"/>
    <lineage>
        <taxon>Archaea</taxon>
        <taxon>Methanobacteriati</taxon>
        <taxon>Methanobacteriota</taxon>
        <taxon>Stenosarchaea group</taxon>
        <taxon>Halobacteria</taxon>
        <taxon>Halobacteriales</taxon>
        <taxon>Haloferacaceae</taxon>
        <taxon>Halobaculum</taxon>
    </lineage>
</organism>
<sequence length="71" mass="7543">MVPPRHRLAGVGLVVVTAEQGDAERLVEFALHARRVRRVRHVVDGDQPVVVGRAVGVAIVAGVLAHHVSPS</sequence>
<comment type="caution">
    <text evidence="1">The sequence shown here is derived from an EMBL/GenBank/DDBJ whole genome shotgun (WGS) entry which is preliminary data.</text>
</comment>
<protein>
    <submittedName>
        <fullName evidence="1">Uncharacterized protein</fullName>
    </submittedName>
</protein>
<proteinExistence type="predicted"/>
<dbReference type="EMBL" id="JBHSZG010000001">
    <property type="protein sequence ID" value="MFC7136601.1"/>
    <property type="molecule type" value="Genomic_DNA"/>
</dbReference>
<evidence type="ECO:0000313" key="2">
    <source>
        <dbReference type="Proteomes" id="UP001596368"/>
    </source>
</evidence>